<proteinExistence type="predicted"/>
<accession>A0A1N6S852</accession>
<evidence type="ECO:0000313" key="5">
    <source>
        <dbReference type="Proteomes" id="UP000215545"/>
    </source>
</evidence>
<sequence length="183" mass="20074">MTHKWIPAFLLAGAVLAGCSEEESDQAANSASDGETQNATQETHTAEEETTSAKAPIEEAANVPEAESAAILAVLDQQVQAFNEQNIDAYMATISENPESFDYEEEKAYVEKVFRTFDATMTPSNATIIQYDDEAETANVFMNMESTSKDSSSGKEVSQTTRQIMVFQKEEGGWKQVSLFAME</sequence>
<keyword evidence="5" id="KW-1185">Reference proteome</keyword>
<dbReference type="Proteomes" id="UP000186385">
    <property type="component" value="Unassembled WGS sequence"/>
</dbReference>
<dbReference type="InterPro" id="IPR032710">
    <property type="entry name" value="NTF2-like_dom_sf"/>
</dbReference>
<evidence type="ECO:0000313" key="3">
    <source>
        <dbReference type="EMBL" id="SIQ37142.1"/>
    </source>
</evidence>
<evidence type="ECO:0000313" key="4">
    <source>
        <dbReference type="Proteomes" id="UP000186385"/>
    </source>
</evidence>
<reference evidence="3 4" key="1">
    <citation type="submission" date="2017-01" db="EMBL/GenBank/DDBJ databases">
        <authorList>
            <person name="Mah S.A."/>
            <person name="Swanson W.J."/>
            <person name="Moy G.W."/>
            <person name="Vacquier V.D."/>
        </authorList>
    </citation>
    <scope>NUCLEOTIDE SEQUENCE [LARGE SCALE GENOMIC DNA]</scope>
    <source>
        <strain evidence="3 4">NIO-1016</strain>
    </source>
</reference>
<dbReference type="OrthoDB" id="2839093at2"/>
<dbReference type="EMBL" id="FTLX01000002">
    <property type="protein sequence ID" value="SIQ37142.1"/>
    <property type="molecule type" value="Genomic_DNA"/>
</dbReference>
<dbReference type="SUPFAM" id="SSF54427">
    <property type="entry name" value="NTF2-like"/>
    <property type="match status" value="1"/>
</dbReference>
<dbReference type="Proteomes" id="UP000215545">
    <property type="component" value="Unassembled WGS sequence"/>
</dbReference>
<organism evidence="3 4">
    <name type="scientific">Domibacillus enclensis</name>
    <dbReference type="NCBI Taxonomy" id="1017273"/>
    <lineage>
        <taxon>Bacteria</taxon>
        <taxon>Bacillati</taxon>
        <taxon>Bacillota</taxon>
        <taxon>Bacilli</taxon>
        <taxon>Bacillales</taxon>
        <taxon>Bacillaceae</taxon>
        <taxon>Domibacillus</taxon>
    </lineage>
</organism>
<name>A0A1N6S852_9BACI</name>
<reference evidence="5" key="2">
    <citation type="submission" date="2017-03" db="EMBL/GenBank/DDBJ databases">
        <title>Bacillus sp. V-88(T) DSM27956, whole genome shotgun sequencing project.</title>
        <authorList>
            <person name="Dastager S.G."/>
            <person name="Neurgaonkar P.S."/>
            <person name="Dharne M.S."/>
        </authorList>
    </citation>
    <scope>NUCLEOTIDE SEQUENCE [LARGE SCALE GENOMIC DNA]</scope>
    <source>
        <strain evidence="5">DSM 25145</strain>
    </source>
</reference>
<dbReference type="PROSITE" id="PS51257">
    <property type="entry name" value="PROKAR_LIPOPROTEIN"/>
    <property type="match status" value="1"/>
</dbReference>
<evidence type="ECO:0000313" key="2">
    <source>
        <dbReference type="EMBL" id="OXS79241.1"/>
    </source>
</evidence>
<evidence type="ECO:0000256" key="1">
    <source>
        <dbReference type="SAM" id="MobiDB-lite"/>
    </source>
</evidence>
<dbReference type="AlphaFoldDB" id="A0A1N6S852"/>
<gene>
    <name evidence="2" type="ORF">B1B05_05580</name>
    <name evidence="3" type="ORF">SAMN05443094_102340</name>
</gene>
<reference evidence="2" key="3">
    <citation type="submission" date="2017-03" db="EMBL/GenBank/DDBJ databases">
        <authorList>
            <person name="Dastager S.G."/>
            <person name="Neurgaonkar P.S."/>
            <person name="Dharne M.S."/>
        </authorList>
    </citation>
    <scope>NUCLEOTIDE SEQUENCE</scope>
    <source>
        <strain evidence="2">DSM 25145</strain>
    </source>
</reference>
<feature type="region of interest" description="Disordered" evidence="1">
    <location>
        <begin position="23"/>
        <end position="57"/>
    </location>
</feature>
<dbReference type="Gene3D" id="3.10.450.50">
    <property type="match status" value="1"/>
</dbReference>
<dbReference type="STRING" id="1017273.SAMN05443094_102340"/>
<dbReference type="RefSeq" id="WP_052698369.1">
    <property type="nucleotide sequence ID" value="NZ_FTLX01000002.1"/>
</dbReference>
<dbReference type="EMBL" id="MWSK01000002">
    <property type="protein sequence ID" value="OXS79241.1"/>
    <property type="molecule type" value="Genomic_DNA"/>
</dbReference>
<protein>
    <submittedName>
        <fullName evidence="3">SnoaL-like domain-containing protein</fullName>
    </submittedName>
</protein>